<organism evidence="1 2">
    <name type="scientific">Leeuwenhoekiella nanhaiensis</name>
    <dbReference type="NCBI Taxonomy" id="1655491"/>
    <lineage>
        <taxon>Bacteria</taxon>
        <taxon>Pseudomonadati</taxon>
        <taxon>Bacteroidota</taxon>
        <taxon>Flavobacteriia</taxon>
        <taxon>Flavobacteriales</taxon>
        <taxon>Flavobacteriaceae</taxon>
        <taxon>Leeuwenhoekiella</taxon>
    </lineage>
</organism>
<gene>
    <name evidence="1" type="ORF">CJ305_17820</name>
</gene>
<proteinExistence type="predicted"/>
<dbReference type="Gene3D" id="3.40.960.10">
    <property type="entry name" value="VSR Endonuclease"/>
    <property type="match status" value="1"/>
</dbReference>
<dbReference type="RefSeq" id="WP_099647660.1">
    <property type="nucleotide sequence ID" value="NZ_KZ319306.1"/>
</dbReference>
<comment type="caution">
    <text evidence="1">The sequence shown here is derived from an EMBL/GenBank/DDBJ whole genome shotgun (WGS) entry which is preliminary data.</text>
</comment>
<evidence type="ECO:0000313" key="1">
    <source>
        <dbReference type="EMBL" id="PHQ27863.1"/>
    </source>
</evidence>
<keyword evidence="2" id="KW-1185">Reference proteome</keyword>
<protein>
    <submittedName>
        <fullName evidence="1">Uncharacterized protein</fullName>
    </submittedName>
</protein>
<dbReference type="Proteomes" id="UP000229433">
    <property type="component" value="Unassembled WGS sequence"/>
</dbReference>
<sequence length="137" mass="16069">MKKWNALALRQLEAKGIKTDLDQQPKRTNVQKISHEKRSIELVLWAMKREGSIPDYLRELQFSDDRKFRFDWAIPALKIAIEYEGIFSEKSGHTTISGYTKDCIKYNLATLEGWKVLRYTAKNYEMLGTDLKILIKK</sequence>
<dbReference type="AlphaFoldDB" id="A0A2G1VM80"/>
<dbReference type="EMBL" id="NQXA01000026">
    <property type="protein sequence ID" value="PHQ27863.1"/>
    <property type="molecule type" value="Genomic_DNA"/>
</dbReference>
<accession>A0A2G1VM80</accession>
<dbReference type="OrthoDB" id="583593at2"/>
<reference evidence="1 2" key="1">
    <citation type="submission" date="2017-08" db="EMBL/GenBank/DDBJ databases">
        <title>The whole genome shortgun sequences of strain Leeuwenhoekiella nanhaiensis G18 from the South China Sea.</title>
        <authorList>
            <person name="Liu Q."/>
        </authorList>
    </citation>
    <scope>NUCLEOTIDE SEQUENCE [LARGE SCALE GENOMIC DNA]</scope>
    <source>
        <strain evidence="1 2">G18</strain>
    </source>
</reference>
<name>A0A2G1VM80_9FLAO</name>
<evidence type="ECO:0000313" key="2">
    <source>
        <dbReference type="Proteomes" id="UP000229433"/>
    </source>
</evidence>